<dbReference type="Proteomes" id="UP000680038">
    <property type="component" value="Unassembled WGS sequence"/>
</dbReference>
<comment type="caution">
    <text evidence="1">The sequence shown here is derived from an EMBL/GenBank/DDBJ whole genome shotgun (WGS) entry which is preliminary data.</text>
</comment>
<evidence type="ECO:0000313" key="2">
    <source>
        <dbReference type="Proteomes" id="UP000680038"/>
    </source>
</evidence>
<keyword evidence="2" id="KW-1185">Reference proteome</keyword>
<dbReference type="EMBL" id="CAJRAF010000001">
    <property type="protein sequence ID" value="CAG4990203.1"/>
    <property type="molecule type" value="Genomic_DNA"/>
</dbReference>
<sequence>MFRYFVQRQAEHEKSVVTDNSNAEKKLLYGYRDWPEAQDPRWSKS</sequence>
<gene>
    <name evidence="1" type="ORF">DYBT9275_00476</name>
</gene>
<evidence type="ECO:0000313" key="1">
    <source>
        <dbReference type="EMBL" id="CAG4990203.1"/>
    </source>
</evidence>
<name>A0A916J8E9_9BACT</name>
<reference evidence="1" key="1">
    <citation type="submission" date="2021-04" db="EMBL/GenBank/DDBJ databases">
        <authorList>
            <person name="Rodrigo-Torres L."/>
            <person name="Arahal R. D."/>
            <person name="Lucena T."/>
        </authorList>
    </citation>
    <scope>NUCLEOTIDE SEQUENCE</scope>
    <source>
        <strain evidence="1">CECT 9275</strain>
    </source>
</reference>
<protein>
    <submittedName>
        <fullName evidence="1">Uncharacterized protein</fullName>
    </submittedName>
</protein>
<proteinExistence type="predicted"/>
<dbReference type="AlphaFoldDB" id="A0A916J8E9"/>
<organism evidence="1 2">
    <name type="scientific">Dyadobacter helix</name>
    <dbReference type="NCBI Taxonomy" id="2822344"/>
    <lineage>
        <taxon>Bacteria</taxon>
        <taxon>Pseudomonadati</taxon>
        <taxon>Bacteroidota</taxon>
        <taxon>Cytophagia</taxon>
        <taxon>Cytophagales</taxon>
        <taxon>Spirosomataceae</taxon>
        <taxon>Dyadobacter</taxon>
    </lineage>
</organism>
<accession>A0A916J8E9</accession>